<gene>
    <name evidence="2" type="ORF">B0A55_11814</name>
</gene>
<dbReference type="OrthoDB" id="406544at2759"/>
<evidence type="ECO:0000256" key="1">
    <source>
        <dbReference type="SAM" id="MobiDB-lite"/>
    </source>
</evidence>
<evidence type="ECO:0000313" key="2">
    <source>
        <dbReference type="EMBL" id="TKA63112.1"/>
    </source>
</evidence>
<dbReference type="AlphaFoldDB" id="A0A4U0WJ93"/>
<protein>
    <submittedName>
        <fullName evidence="2">Uncharacterized protein</fullName>
    </submittedName>
</protein>
<sequence length="149" mass="16596">MTCGKRTSATASLNAVTTKNAFHLIPARPIAEYSPKPELRIIKAGTIDGNDMLKEEALQPLVEQYMQRRAPWLCAAGIAQQGASSRERAAGSAQQEARSAKRTAERAQQFEAQQDASELDDKLANMILQGKENWTRRETLPRCRRFPLV</sequence>
<proteinExistence type="predicted"/>
<feature type="region of interest" description="Disordered" evidence="1">
    <location>
        <begin position="84"/>
        <end position="117"/>
    </location>
</feature>
<organism evidence="2 3">
    <name type="scientific">Friedmanniomyces simplex</name>
    <dbReference type="NCBI Taxonomy" id="329884"/>
    <lineage>
        <taxon>Eukaryota</taxon>
        <taxon>Fungi</taxon>
        <taxon>Dikarya</taxon>
        <taxon>Ascomycota</taxon>
        <taxon>Pezizomycotina</taxon>
        <taxon>Dothideomycetes</taxon>
        <taxon>Dothideomycetidae</taxon>
        <taxon>Mycosphaerellales</taxon>
        <taxon>Teratosphaeriaceae</taxon>
        <taxon>Friedmanniomyces</taxon>
    </lineage>
</organism>
<reference evidence="2 3" key="1">
    <citation type="submission" date="2017-03" db="EMBL/GenBank/DDBJ databases">
        <title>Genomes of endolithic fungi from Antarctica.</title>
        <authorList>
            <person name="Coleine C."/>
            <person name="Masonjones S."/>
            <person name="Stajich J.E."/>
        </authorList>
    </citation>
    <scope>NUCLEOTIDE SEQUENCE [LARGE SCALE GENOMIC DNA]</scope>
    <source>
        <strain evidence="2 3">CCFEE 5184</strain>
    </source>
</reference>
<dbReference type="EMBL" id="NAJQ01000985">
    <property type="protein sequence ID" value="TKA63112.1"/>
    <property type="molecule type" value="Genomic_DNA"/>
</dbReference>
<name>A0A4U0WJ93_9PEZI</name>
<accession>A0A4U0WJ93</accession>
<dbReference type="Proteomes" id="UP000309340">
    <property type="component" value="Unassembled WGS sequence"/>
</dbReference>
<evidence type="ECO:0000313" key="3">
    <source>
        <dbReference type="Proteomes" id="UP000309340"/>
    </source>
</evidence>
<keyword evidence="3" id="KW-1185">Reference proteome</keyword>
<comment type="caution">
    <text evidence="2">The sequence shown here is derived from an EMBL/GenBank/DDBJ whole genome shotgun (WGS) entry which is preliminary data.</text>
</comment>